<accession>A0A238F6E5</accession>
<keyword evidence="4 6" id="KW-0653">Protein transport</keyword>
<evidence type="ECO:0000313" key="9">
    <source>
        <dbReference type="Proteomes" id="UP000198372"/>
    </source>
</evidence>
<dbReference type="InterPro" id="IPR000804">
    <property type="entry name" value="Clathrin_sm-chain_CS"/>
</dbReference>
<dbReference type="STRING" id="269621.A0A238F6E5"/>
<keyword evidence="5 6" id="KW-0472">Membrane</keyword>
<feature type="domain" description="AP complex mu/sigma subunit" evidence="7">
    <location>
        <begin position="1"/>
        <end position="128"/>
    </location>
</feature>
<proteinExistence type="inferred from homology"/>
<keyword evidence="3 6" id="KW-0813">Transport</keyword>
<evidence type="ECO:0000256" key="2">
    <source>
        <dbReference type="ARBA" id="ARBA00006972"/>
    </source>
</evidence>
<evidence type="ECO:0000256" key="6">
    <source>
        <dbReference type="PIRNR" id="PIRNR015588"/>
    </source>
</evidence>
<dbReference type="SUPFAM" id="SSF64356">
    <property type="entry name" value="SNARE-like"/>
    <property type="match status" value="1"/>
</dbReference>
<protein>
    <recommendedName>
        <fullName evidence="6">AP complex subunit sigma</fullName>
    </recommendedName>
</protein>
<dbReference type="InterPro" id="IPR022775">
    <property type="entry name" value="AP_mu_sigma_su"/>
</dbReference>
<evidence type="ECO:0000256" key="4">
    <source>
        <dbReference type="ARBA" id="ARBA00022927"/>
    </source>
</evidence>
<evidence type="ECO:0000313" key="8">
    <source>
        <dbReference type="EMBL" id="SCV68697.1"/>
    </source>
</evidence>
<sequence>MIHSVLIFNNSGKPRLSKFYSPSSPSIRAAILERIYSLVSVRGDTLCNFVELPSASAFGQSHDGQEGEEPADLRVIYRHYATLYFVFVVDQSESELGILDLIQVFVESLDRCFENVCELDLIFHFDQVRPQPTRMMEFRFAQTDPHSRTRQVHALLSCIITGGLVLDTSIDSIQASFSAQMKARKASQSGNGISSVGSGLLSSGVQEGWDRLGLGGFGRGR</sequence>
<dbReference type="PROSITE" id="PS00989">
    <property type="entry name" value="CLAT_ADAPTOR_S"/>
    <property type="match status" value="1"/>
</dbReference>
<dbReference type="GO" id="GO:0016192">
    <property type="term" value="P:vesicle-mediated transport"/>
    <property type="evidence" value="ECO:0007669"/>
    <property type="project" value="InterPro"/>
</dbReference>
<dbReference type="InterPro" id="IPR011012">
    <property type="entry name" value="Longin-like_dom_sf"/>
</dbReference>
<dbReference type="AlphaFoldDB" id="A0A238F6E5"/>
<organism evidence="8 9">
    <name type="scientific">Microbotryum intermedium</name>
    <dbReference type="NCBI Taxonomy" id="269621"/>
    <lineage>
        <taxon>Eukaryota</taxon>
        <taxon>Fungi</taxon>
        <taxon>Dikarya</taxon>
        <taxon>Basidiomycota</taxon>
        <taxon>Pucciniomycotina</taxon>
        <taxon>Microbotryomycetes</taxon>
        <taxon>Microbotryales</taxon>
        <taxon>Microbotryaceae</taxon>
        <taxon>Microbotryum</taxon>
    </lineage>
</organism>
<dbReference type="PANTHER" id="PTHR11753">
    <property type="entry name" value="ADAPTOR COMPLEXES SMALL SUBUNIT FAMILY"/>
    <property type="match status" value="1"/>
</dbReference>
<dbReference type="InterPro" id="IPR016635">
    <property type="entry name" value="AP_complex_ssu"/>
</dbReference>
<evidence type="ECO:0000259" key="7">
    <source>
        <dbReference type="Pfam" id="PF01217"/>
    </source>
</evidence>
<comment type="subcellular location">
    <subcellularLocation>
        <location evidence="1">Endomembrane system</location>
    </subcellularLocation>
</comment>
<dbReference type="Proteomes" id="UP000198372">
    <property type="component" value="Unassembled WGS sequence"/>
</dbReference>
<keyword evidence="9" id="KW-1185">Reference proteome</keyword>
<gene>
    <name evidence="8" type="ORF">BQ2448_818</name>
</gene>
<dbReference type="Gene3D" id="3.30.450.60">
    <property type="match status" value="1"/>
</dbReference>
<dbReference type="EMBL" id="FMSP01000003">
    <property type="protein sequence ID" value="SCV68697.1"/>
    <property type="molecule type" value="Genomic_DNA"/>
</dbReference>
<dbReference type="PIRSF" id="PIRSF015588">
    <property type="entry name" value="AP_complex_sigma"/>
    <property type="match status" value="1"/>
</dbReference>
<evidence type="ECO:0000256" key="3">
    <source>
        <dbReference type="ARBA" id="ARBA00022448"/>
    </source>
</evidence>
<dbReference type="GO" id="GO:0030117">
    <property type="term" value="C:membrane coat"/>
    <property type="evidence" value="ECO:0007669"/>
    <property type="project" value="InterPro"/>
</dbReference>
<comment type="similarity">
    <text evidence="2 6">Belongs to the adaptor complexes small subunit family.</text>
</comment>
<dbReference type="GO" id="GO:0012505">
    <property type="term" value="C:endomembrane system"/>
    <property type="evidence" value="ECO:0007669"/>
    <property type="project" value="UniProtKB-SubCell"/>
</dbReference>
<name>A0A238F6E5_9BASI</name>
<evidence type="ECO:0000256" key="1">
    <source>
        <dbReference type="ARBA" id="ARBA00004308"/>
    </source>
</evidence>
<dbReference type="Pfam" id="PF01217">
    <property type="entry name" value="Clat_adaptor_s"/>
    <property type="match status" value="1"/>
</dbReference>
<evidence type="ECO:0000256" key="5">
    <source>
        <dbReference type="ARBA" id="ARBA00023136"/>
    </source>
</evidence>
<reference evidence="9" key="1">
    <citation type="submission" date="2016-09" db="EMBL/GenBank/DDBJ databases">
        <authorList>
            <person name="Jeantristanb JTB J.-T."/>
            <person name="Ricardo R."/>
        </authorList>
    </citation>
    <scope>NUCLEOTIDE SEQUENCE [LARGE SCALE GENOMIC DNA]</scope>
</reference>
<dbReference type="OrthoDB" id="10261046at2759"/>
<dbReference type="GO" id="GO:0006886">
    <property type="term" value="P:intracellular protein transport"/>
    <property type="evidence" value="ECO:0007669"/>
    <property type="project" value="UniProtKB-UniRule"/>
</dbReference>